<feature type="compositionally biased region" description="Basic and acidic residues" evidence="6">
    <location>
        <begin position="1015"/>
        <end position="1024"/>
    </location>
</feature>
<dbReference type="Pfam" id="PF02847">
    <property type="entry name" value="MA3"/>
    <property type="match status" value="1"/>
</dbReference>
<feature type="compositionally biased region" description="Low complexity" evidence="6">
    <location>
        <begin position="129"/>
        <end position="138"/>
    </location>
</feature>
<dbReference type="GO" id="GO:0003723">
    <property type="term" value="F:RNA binding"/>
    <property type="evidence" value="ECO:0007669"/>
    <property type="project" value="InterPro"/>
</dbReference>
<evidence type="ECO:0000256" key="4">
    <source>
        <dbReference type="ARBA" id="ARBA00023187"/>
    </source>
</evidence>
<dbReference type="Proteomes" id="UP001174909">
    <property type="component" value="Unassembled WGS sequence"/>
</dbReference>
<evidence type="ECO:0000256" key="2">
    <source>
        <dbReference type="ARBA" id="ARBA00006856"/>
    </source>
</evidence>
<keyword evidence="9" id="KW-1185">Reference proteome</keyword>
<evidence type="ECO:0000256" key="5">
    <source>
        <dbReference type="ARBA" id="ARBA00023242"/>
    </source>
</evidence>
<feature type="domain" description="MI" evidence="7">
    <location>
        <begin position="598"/>
        <end position="740"/>
    </location>
</feature>
<organism evidence="8 9">
    <name type="scientific">Geodia barretti</name>
    <name type="common">Barrett's horny sponge</name>
    <dbReference type="NCBI Taxonomy" id="519541"/>
    <lineage>
        <taxon>Eukaryota</taxon>
        <taxon>Metazoa</taxon>
        <taxon>Porifera</taxon>
        <taxon>Demospongiae</taxon>
        <taxon>Heteroscleromorpha</taxon>
        <taxon>Tetractinellida</taxon>
        <taxon>Astrophorina</taxon>
        <taxon>Geodiidae</taxon>
        <taxon>Geodia</taxon>
    </lineage>
</organism>
<dbReference type="Pfam" id="PF02854">
    <property type="entry name" value="MIF4G"/>
    <property type="match status" value="1"/>
</dbReference>
<evidence type="ECO:0000313" key="8">
    <source>
        <dbReference type="EMBL" id="CAI8049034.1"/>
    </source>
</evidence>
<feature type="compositionally biased region" description="Basic and acidic residues" evidence="6">
    <location>
        <begin position="164"/>
        <end position="176"/>
    </location>
</feature>
<dbReference type="InterPro" id="IPR050781">
    <property type="entry name" value="CWC22_splicing_factor"/>
</dbReference>
<feature type="region of interest" description="Disordered" evidence="6">
    <location>
        <begin position="549"/>
        <end position="586"/>
    </location>
</feature>
<evidence type="ECO:0000259" key="7">
    <source>
        <dbReference type="PROSITE" id="PS51366"/>
    </source>
</evidence>
<feature type="compositionally biased region" description="Acidic residues" evidence="6">
    <location>
        <begin position="556"/>
        <end position="578"/>
    </location>
</feature>
<dbReference type="Gene3D" id="1.25.40.180">
    <property type="match status" value="1"/>
</dbReference>
<keyword evidence="5" id="KW-0539">Nucleus</keyword>
<dbReference type="GO" id="GO:0000398">
    <property type="term" value="P:mRNA splicing, via spliceosome"/>
    <property type="evidence" value="ECO:0007669"/>
    <property type="project" value="TreeGrafter"/>
</dbReference>
<feature type="region of interest" description="Disordered" evidence="6">
    <location>
        <begin position="825"/>
        <end position="1039"/>
    </location>
</feature>
<evidence type="ECO:0000256" key="3">
    <source>
        <dbReference type="ARBA" id="ARBA00022664"/>
    </source>
</evidence>
<dbReference type="SMART" id="SM00543">
    <property type="entry name" value="MIF4G"/>
    <property type="match status" value="1"/>
</dbReference>
<dbReference type="InterPro" id="IPR003890">
    <property type="entry name" value="MIF4G-like_typ-3"/>
</dbReference>
<feature type="compositionally biased region" description="Low complexity" evidence="6">
    <location>
        <begin position="109"/>
        <end position="118"/>
    </location>
</feature>
<feature type="compositionally biased region" description="Basic and acidic residues" evidence="6">
    <location>
        <begin position="885"/>
        <end position="965"/>
    </location>
</feature>
<dbReference type="EMBL" id="CASHTH010003769">
    <property type="protein sequence ID" value="CAI8049034.1"/>
    <property type="molecule type" value="Genomic_DNA"/>
</dbReference>
<feature type="compositionally biased region" description="Basic and acidic residues" evidence="6">
    <location>
        <begin position="186"/>
        <end position="214"/>
    </location>
</feature>
<name>A0AA35TJ93_GEOBA</name>
<feature type="region of interest" description="Disordered" evidence="6">
    <location>
        <begin position="69"/>
        <end position="88"/>
    </location>
</feature>
<feature type="compositionally biased region" description="Acidic residues" evidence="6">
    <location>
        <begin position="837"/>
        <end position="864"/>
    </location>
</feature>
<dbReference type="GO" id="GO:0071013">
    <property type="term" value="C:catalytic step 2 spliceosome"/>
    <property type="evidence" value="ECO:0007669"/>
    <property type="project" value="TreeGrafter"/>
</dbReference>
<dbReference type="SMART" id="SM00544">
    <property type="entry name" value="MA3"/>
    <property type="match status" value="1"/>
</dbReference>
<protein>
    <submittedName>
        <fullName evidence="8">Pre-mRNA-splicing factor CWC22 homolog</fullName>
    </submittedName>
</protein>
<dbReference type="InterPro" id="IPR016024">
    <property type="entry name" value="ARM-type_fold"/>
</dbReference>
<dbReference type="PANTHER" id="PTHR18034">
    <property type="entry name" value="CELL CYCLE CONTROL PROTEIN CWF22-RELATED"/>
    <property type="match status" value="1"/>
</dbReference>
<proteinExistence type="inferred from homology"/>
<evidence type="ECO:0000313" key="9">
    <source>
        <dbReference type="Proteomes" id="UP001174909"/>
    </source>
</evidence>
<dbReference type="SUPFAM" id="SSF48371">
    <property type="entry name" value="ARM repeat"/>
    <property type="match status" value="1"/>
</dbReference>
<feature type="region of interest" description="Disordered" evidence="6">
    <location>
        <begin position="96"/>
        <end position="221"/>
    </location>
</feature>
<comment type="subcellular location">
    <subcellularLocation>
        <location evidence="1">Nucleus</location>
    </subcellularLocation>
</comment>
<evidence type="ECO:0000256" key="1">
    <source>
        <dbReference type="ARBA" id="ARBA00004123"/>
    </source>
</evidence>
<keyword evidence="3" id="KW-0507">mRNA processing</keyword>
<gene>
    <name evidence="8" type="ORF">GBAR_LOCUS27000</name>
</gene>
<comment type="caution">
    <text evidence="8">The sequence shown here is derived from an EMBL/GenBank/DDBJ whole genome shotgun (WGS) entry which is preliminary data.</text>
</comment>
<dbReference type="PANTHER" id="PTHR18034:SF3">
    <property type="entry name" value="PRE-MRNA-SPLICING FACTOR CWC22 HOMOLOG"/>
    <property type="match status" value="1"/>
</dbReference>
<evidence type="ECO:0000256" key="6">
    <source>
        <dbReference type="SAM" id="MobiDB-lite"/>
    </source>
</evidence>
<dbReference type="AlphaFoldDB" id="A0AA35TJ93"/>
<feature type="compositionally biased region" description="Basic residues" evidence="6">
    <location>
        <begin position="1025"/>
        <end position="1039"/>
    </location>
</feature>
<accession>A0AA35TJ93</accession>
<keyword evidence="4" id="KW-0508">mRNA splicing</keyword>
<dbReference type="InterPro" id="IPR003891">
    <property type="entry name" value="Initiation_fac_eIF4g_MI"/>
</dbReference>
<sequence>MDGVTRERNVHTFLIVRKKNSKLHAVSGRARGVLPGRLSTRDEVVKRLCHFHRLSVKMSTATVSVLPVERPSVGSESDGSGSDDDAGRYKVKSAVVQATSQATRKEAKSPSSSLSRTPSPLPHDTLPIPARRSPAHFPSSRRRPHSRSPIPPPHGWRRPRSPRYPRDGGGRGDRGGKRGRSRSPPRAREAAGELEEGELREQAEPQPKKKKEDLDPLLTRTGGAYIPPAKLRMMQAQIQDKSSVAYQKLAWEALKKSINGLINKVNVSNIGNIVQELFQENIVRGRGLLVRSVIQAQAASPTFTQVYAALVAVINTKFPQTGELLAKRLVIQFKKGFRRNDKAVCVTASKFLAHLVNQMVLHEIVALELLTLLLEEPTDDSVEVAVGFIKDIGEKLTKITPRGMVAVFETLRSVLHSKQVNSRVQYMIEVMFAVRKDKFQVHTYTIEGCISLSSFKLLMLFSQSHTLVITALLKRNLVPTYNTSPSPPSLSDQDYPAIPEGLDLVQEDDQITHLLSLSDAHDGEDLLNVFQEDSDYLANEDKYKEIKAEILGEGSSGEEESSGDESDDEESEEDEEGEGAGAEGKIDIMDKTDSKALILRRTIYLTIMSSLDYEECAHKLLKTKEDGQEPEIAMMLVECCSQERSYLRFYGLLGQVGPPVTPSRSVVILSPSLPLSPSFFTQRFCLLSQGWVEAFDGLFQEQYATVHRLETNKLRNVAKFFAQLFYCDALPWTGMSCIHLNEEETNSSSRIFVKILFQELSEFMGLLKLNERLRDPILSEAFEGLLPRDNPKNTRFAINFFTSIGLGGLTDDLREHLKDVQKQIMAQKQEVSSSDTDSSEDSDDDSESDSSEEDSESEEDDESSESSSSGDSEEERKRRRKRREKEKEEERGRGREREKRDRGEERKERGKERERGGEDKRDKRDKGRREGGEEDGRRQKRGEEEKEKDRRKEHKERDRDKDERREKKRHEKESGDEDGGRSRRKKKDQSHDGDRDQEDGEKDGVSQKRKKRDHRDREKGEEGRKRKREGRCRRGRCKR</sequence>
<dbReference type="PROSITE" id="PS51366">
    <property type="entry name" value="MI"/>
    <property type="match status" value="1"/>
</dbReference>
<reference evidence="8" key="1">
    <citation type="submission" date="2023-03" db="EMBL/GenBank/DDBJ databases">
        <authorList>
            <person name="Steffen K."/>
            <person name="Cardenas P."/>
        </authorList>
    </citation>
    <scope>NUCLEOTIDE SEQUENCE</scope>
</reference>
<comment type="similarity">
    <text evidence="2">Belongs to the CWC22 family.</text>
</comment>